<reference evidence="1" key="1">
    <citation type="journal article" date="2012" name="Science">
        <title>Fermentation, hydrogen, and sulfur metabolism in multiple uncultivated bacterial phyla.</title>
        <authorList>
            <person name="Wrighton K.C."/>
            <person name="Thomas B.C."/>
            <person name="Sharon I."/>
            <person name="Miller C.S."/>
            <person name="Castelle C.J."/>
            <person name="VerBerkmoes N.C."/>
            <person name="Wilkins M.J."/>
            <person name="Hettich R.L."/>
            <person name="Lipton M.S."/>
            <person name="Williams K.H."/>
            <person name="Long P.E."/>
            <person name="Banfield J.F."/>
        </authorList>
    </citation>
    <scope>NUCLEOTIDE SEQUENCE [LARGE SCALE GENOMIC DNA]</scope>
</reference>
<name>K1XK22_9BACT</name>
<accession>K1XK22</accession>
<dbReference type="EMBL" id="AMFJ01036023">
    <property type="protein sequence ID" value="EKD25566.1"/>
    <property type="molecule type" value="Genomic_DNA"/>
</dbReference>
<evidence type="ECO:0008006" key="2">
    <source>
        <dbReference type="Google" id="ProtNLM"/>
    </source>
</evidence>
<dbReference type="GO" id="GO:0003677">
    <property type="term" value="F:DNA binding"/>
    <property type="evidence" value="ECO:0007669"/>
    <property type="project" value="InterPro"/>
</dbReference>
<dbReference type="GO" id="GO:0046872">
    <property type="term" value="F:metal ion binding"/>
    <property type="evidence" value="ECO:0007669"/>
    <property type="project" value="InterPro"/>
</dbReference>
<dbReference type="Pfam" id="PF02583">
    <property type="entry name" value="Trns_repr_metal"/>
    <property type="match status" value="1"/>
</dbReference>
<evidence type="ECO:0000313" key="1">
    <source>
        <dbReference type="EMBL" id="EKD25566.1"/>
    </source>
</evidence>
<organism evidence="1">
    <name type="scientific">uncultured bacterium</name>
    <name type="common">gcode 4</name>
    <dbReference type="NCBI Taxonomy" id="1234023"/>
    <lineage>
        <taxon>Bacteria</taxon>
        <taxon>environmental samples</taxon>
    </lineage>
</organism>
<dbReference type="InterPro" id="IPR003735">
    <property type="entry name" value="Metal_Tscrpt_repr"/>
</dbReference>
<dbReference type="PANTHER" id="PTHR33677">
    <property type="entry name" value="TRANSCRIPTIONAL REPRESSOR FRMR-RELATED"/>
    <property type="match status" value="1"/>
</dbReference>
<gene>
    <name evidence="1" type="ORF">ACD_80C00016G0003</name>
</gene>
<proteinExistence type="predicted"/>
<sequence length="91" mass="10300">MKQSNQKNLIALKKAKSLLEKIINMVETDKYCIDIVQQNLAVIGLLKNVNLQLLDWHLNCCFVDAAKANDKKKMNSMIGEILTIVKTAQNK</sequence>
<protein>
    <recommendedName>
        <fullName evidence="2">Transcriptional regulator</fullName>
    </recommendedName>
</protein>
<dbReference type="GO" id="GO:0045892">
    <property type="term" value="P:negative regulation of DNA-templated transcription"/>
    <property type="evidence" value="ECO:0007669"/>
    <property type="project" value="UniProtKB-ARBA"/>
</dbReference>
<dbReference type="AlphaFoldDB" id="K1XK22"/>
<comment type="caution">
    <text evidence="1">The sequence shown here is derived from an EMBL/GenBank/DDBJ whole genome shotgun (WGS) entry which is preliminary data.</text>
</comment>
<dbReference type="Gene3D" id="1.20.58.1000">
    <property type="entry name" value="Metal-sensitive repressor, helix protomer"/>
    <property type="match status" value="1"/>
</dbReference>
<dbReference type="InterPro" id="IPR038390">
    <property type="entry name" value="Metal_Tscrpt_repr_sf"/>
</dbReference>